<dbReference type="AlphaFoldDB" id="C1A951"/>
<evidence type="ECO:0008006" key="3">
    <source>
        <dbReference type="Google" id="ProtNLM"/>
    </source>
</evidence>
<evidence type="ECO:0000313" key="1">
    <source>
        <dbReference type="EMBL" id="BAH38761.1"/>
    </source>
</evidence>
<name>C1A951_GEMAT</name>
<dbReference type="STRING" id="379066.GAU_1719"/>
<dbReference type="eggNOG" id="COG1713">
    <property type="taxonomic scope" value="Bacteria"/>
</dbReference>
<organism evidence="1 2">
    <name type="scientific">Gemmatimonas aurantiaca (strain DSM 14586 / JCM 11422 / NBRC 100505 / T-27)</name>
    <dbReference type="NCBI Taxonomy" id="379066"/>
    <lineage>
        <taxon>Bacteria</taxon>
        <taxon>Pseudomonadati</taxon>
        <taxon>Gemmatimonadota</taxon>
        <taxon>Gemmatimonadia</taxon>
        <taxon>Gemmatimonadales</taxon>
        <taxon>Gemmatimonadaceae</taxon>
        <taxon>Gemmatimonas</taxon>
    </lineage>
</organism>
<gene>
    <name evidence="1" type="ordered locus">GAU_1719</name>
</gene>
<keyword evidence="2" id="KW-1185">Reference proteome</keyword>
<dbReference type="Proteomes" id="UP000002209">
    <property type="component" value="Chromosome"/>
</dbReference>
<reference evidence="2" key="1">
    <citation type="submission" date="2006-03" db="EMBL/GenBank/DDBJ databases">
        <title>Complete genome sequence of Gemmatimonas aurantiaca T-27 that represents a novel phylum Gemmatimonadetes.</title>
        <authorList>
            <person name="Takasaki K."/>
            <person name="Ichikawa N."/>
            <person name="Miura H."/>
            <person name="Matsushita S."/>
            <person name="Watanabe Y."/>
            <person name="Oguchi A."/>
            <person name="Ankai A."/>
            <person name="Yashiro I."/>
            <person name="Takahashi M."/>
            <person name="Terui Y."/>
            <person name="Fukui S."/>
            <person name="Yokoyama H."/>
            <person name="Tanikawa S."/>
            <person name="Hanada S."/>
            <person name="Kamagata Y."/>
            <person name="Fujita N."/>
        </authorList>
    </citation>
    <scope>NUCLEOTIDE SEQUENCE [LARGE SCALE GENOMIC DNA]</scope>
    <source>
        <strain evidence="2">T-27 / DSM 14586 / JCM 11422 / NBRC 100505</strain>
    </source>
</reference>
<evidence type="ECO:0000313" key="2">
    <source>
        <dbReference type="Proteomes" id="UP000002209"/>
    </source>
</evidence>
<dbReference type="SUPFAM" id="SSF109604">
    <property type="entry name" value="HD-domain/PDEase-like"/>
    <property type="match status" value="1"/>
</dbReference>
<dbReference type="HOGENOM" id="CLU_1592183_0_0_0"/>
<dbReference type="Gene3D" id="1.10.3210.10">
    <property type="entry name" value="Hypothetical protein af1432"/>
    <property type="match status" value="1"/>
</dbReference>
<protein>
    <recommendedName>
        <fullName evidence="3">HD domain-containing protein</fullName>
    </recommendedName>
</protein>
<proteinExistence type="predicted"/>
<dbReference type="KEGG" id="gau:GAU_1719"/>
<accession>C1A951</accession>
<sequence>MTEKRRAHIQRVVALLERWADELSLSTEERRAWVDAGRWHDALRDADEPTLRAATGDQQRPFGMLHGPAAALRLAAEGEERQSVLDAIRWHTVGSLDWYRTGRALFMADFLEPGRNFMQTDRAFLADRVADDFDAVFRQVVRLRLEWTIREGKGLSPETVALWNQIR</sequence>
<dbReference type="EMBL" id="AP009153">
    <property type="protein sequence ID" value="BAH38761.1"/>
    <property type="molecule type" value="Genomic_DNA"/>
</dbReference>